<feature type="region of interest" description="Disordered" evidence="1">
    <location>
        <begin position="32"/>
        <end position="53"/>
    </location>
</feature>
<evidence type="ECO:0000256" key="2">
    <source>
        <dbReference type="SAM" id="SignalP"/>
    </source>
</evidence>
<dbReference type="AlphaFoldDB" id="A0A919XV13"/>
<evidence type="ECO:0000313" key="4">
    <source>
        <dbReference type="EMBL" id="GIO39529.1"/>
    </source>
</evidence>
<feature type="chain" id="PRO_5038461234" evidence="2">
    <location>
        <begin position="23"/>
        <end position="517"/>
    </location>
</feature>
<keyword evidence="5" id="KW-1185">Reference proteome</keyword>
<organism evidence="4 5">
    <name type="scientific">Paenibacillus antibioticophila</name>
    <dbReference type="NCBI Taxonomy" id="1274374"/>
    <lineage>
        <taxon>Bacteria</taxon>
        <taxon>Bacillati</taxon>
        <taxon>Bacillota</taxon>
        <taxon>Bacilli</taxon>
        <taxon>Bacillales</taxon>
        <taxon>Paenibacillaceae</taxon>
        <taxon>Paenibacillus</taxon>
    </lineage>
</organism>
<proteinExistence type="predicted"/>
<keyword evidence="2" id="KW-0732">Signal</keyword>
<reference evidence="4 5" key="1">
    <citation type="submission" date="2021-03" db="EMBL/GenBank/DDBJ databases">
        <title>Antimicrobial resistance genes in bacteria isolated from Japanese honey, and their potential for conferring macrolide and lincosamide resistance in the American foulbrood pathogen Paenibacillus larvae.</title>
        <authorList>
            <person name="Okamoto M."/>
            <person name="Kumagai M."/>
            <person name="Kanamori H."/>
            <person name="Takamatsu D."/>
        </authorList>
    </citation>
    <scope>NUCLEOTIDE SEQUENCE [LARGE SCALE GENOMIC DNA]</scope>
    <source>
        <strain evidence="4 5">J41TS12</strain>
    </source>
</reference>
<evidence type="ECO:0000313" key="5">
    <source>
        <dbReference type="Proteomes" id="UP000681162"/>
    </source>
</evidence>
<dbReference type="InterPro" id="IPR022627">
    <property type="entry name" value="DUF3502"/>
</dbReference>
<dbReference type="InterPro" id="IPR050490">
    <property type="entry name" value="Bact_solute-bd_prot1"/>
</dbReference>
<feature type="signal peptide" evidence="2">
    <location>
        <begin position="1"/>
        <end position="22"/>
    </location>
</feature>
<sequence length="517" mass="57248">MKSNKFMGMALSLVLALSLLLAGCGGNSGNGKTGDAGQSNGDNGGNAAETAAPKPKETVTLKAYFPGDKPVGFDEVLQAVNEKLKNDNIGAQLNINFLPWSDYGNSVAVKMSAGEEFDMYLDAPWLSMNQMIASNSILELDAMVAERQELKASIPEEMWEYNKFNGKIMGIPLGTTQGPVYGLLIRKDLREKYGLPEIKTLEDLEKFLYTVKEQEKDIRPFVINGIKADKLPFILSESANMALDEVLEIGVNMFAYSVKDKKVVGQWESPMIADAFERVTKYYKDGILSKNIAQEQNAETLFKQGKYAATYYAADGVEGLKYSEMLKDGSDKLEVFIPNGDQAKPYTAFQQWNFLCIPASSKHAELAMDVSNWLSIKENHDLMEYGIPGKDWEAIGDSSYKVLSNYSFPGYTLTWRPTLNRTPDTMTEDDKKWFDFSTDPANFTLSPTAGFTFDAEKVKTEYAKITPFHDSLFLPLAQGLLPADKGKEQLDSKIMSVGGQKVIDEIQAQIDAITAGK</sequence>
<gene>
    <name evidence="4" type="ORF">J41TS12_43900</name>
</gene>
<dbReference type="PANTHER" id="PTHR43649">
    <property type="entry name" value="ARABINOSE-BINDING PROTEIN-RELATED"/>
    <property type="match status" value="1"/>
</dbReference>
<evidence type="ECO:0000259" key="3">
    <source>
        <dbReference type="Pfam" id="PF12010"/>
    </source>
</evidence>
<protein>
    <submittedName>
        <fullName evidence="4">ABC transporter substrate-binding protein</fullName>
    </submittedName>
</protein>
<evidence type="ECO:0000256" key="1">
    <source>
        <dbReference type="SAM" id="MobiDB-lite"/>
    </source>
</evidence>
<name>A0A919XV13_9BACL</name>
<dbReference type="RefSeq" id="WP_212942855.1">
    <property type="nucleotide sequence ID" value="NZ_BORR01000023.1"/>
</dbReference>
<dbReference type="SUPFAM" id="SSF53850">
    <property type="entry name" value="Periplasmic binding protein-like II"/>
    <property type="match status" value="1"/>
</dbReference>
<dbReference type="Pfam" id="PF12010">
    <property type="entry name" value="DUF3502"/>
    <property type="match status" value="1"/>
</dbReference>
<dbReference type="EMBL" id="BORR01000023">
    <property type="protein sequence ID" value="GIO39529.1"/>
    <property type="molecule type" value="Genomic_DNA"/>
</dbReference>
<dbReference type="PANTHER" id="PTHR43649:SF17">
    <property type="entry name" value="ABC TRANSPORTER SOLUTE BINDING PROTEIN-SUGAR TRANSPORT"/>
    <property type="match status" value="1"/>
</dbReference>
<accession>A0A919XV13</accession>
<feature type="domain" description="DUF3502" evidence="3">
    <location>
        <begin position="447"/>
        <end position="512"/>
    </location>
</feature>
<dbReference type="Proteomes" id="UP000681162">
    <property type="component" value="Unassembled WGS sequence"/>
</dbReference>
<dbReference type="PROSITE" id="PS51257">
    <property type="entry name" value="PROKAR_LIPOPROTEIN"/>
    <property type="match status" value="1"/>
</dbReference>
<comment type="caution">
    <text evidence="4">The sequence shown here is derived from an EMBL/GenBank/DDBJ whole genome shotgun (WGS) entry which is preliminary data.</text>
</comment>
<dbReference type="Gene3D" id="3.40.190.10">
    <property type="entry name" value="Periplasmic binding protein-like II"/>
    <property type="match status" value="1"/>
</dbReference>